<dbReference type="PROSITE" id="PS51186">
    <property type="entry name" value="GNAT"/>
    <property type="match status" value="1"/>
</dbReference>
<dbReference type="Proteomes" id="UP000199632">
    <property type="component" value="Unassembled WGS sequence"/>
</dbReference>
<dbReference type="InterPro" id="IPR016181">
    <property type="entry name" value="Acyl_CoA_acyltransferase"/>
</dbReference>
<sequence>MLADATLTIRPANEATWDDLQKILSATAPANCQCQRYKMRPKECLVSFPAEERADRLRIQTDPGADDAVTTTGLVAYLDDEPVGWCAVEPRTAYISLVRGGRVAWTGRDEDRHDPSVWAVMCFVTRAGFRRRGISRALARAAVDFARDNGASAIEGYPLTTRNAVADELHVGTEGTFAAAGFTEVSRPSVRRAVMRVDF</sequence>
<keyword evidence="2" id="KW-0808">Transferase</keyword>
<name>A0A1H3TA55_9ACTN</name>
<dbReference type="Gene3D" id="3.40.630.30">
    <property type="match status" value="1"/>
</dbReference>
<dbReference type="AlphaFoldDB" id="A0A1H3TA55"/>
<feature type="domain" description="N-acetyltransferase" evidence="1">
    <location>
        <begin position="7"/>
        <end position="199"/>
    </location>
</feature>
<proteinExistence type="predicted"/>
<dbReference type="GO" id="GO:0016747">
    <property type="term" value="F:acyltransferase activity, transferring groups other than amino-acyl groups"/>
    <property type="evidence" value="ECO:0007669"/>
    <property type="project" value="InterPro"/>
</dbReference>
<evidence type="ECO:0000313" key="3">
    <source>
        <dbReference type="Proteomes" id="UP000199632"/>
    </source>
</evidence>
<organism evidence="2 3">
    <name type="scientific">Asanoa ishikariensis</name>
    <dbReference type="NCBI Taxonomy" id="137265"/>
    <lineage>
        <taxon>Bacteria</taxon>
        <taxon>Bacillati</taxon>
        <taxon>Actinomycetota</taxon>
        <taxon>Actinomycetes</taxon>
        <taxon>Micromonosporales</taxon>
        <taxon>Micromonosporaceae</taxon>
        <taxon>Asanoa</taxon>
    </lineage>
</organism>
<keyword evidence="3" id="KW-1185">Reference proteome</keyword>
<dbReference type="SUPFAM" id="SSF55729">
    <property type="entry name" value="Acyl-CoA N-acyltransferases (Nat)"/>
    <property type="match status" value="1"/>
</dbReference>
<evidence type="ECO:0000259" key="1">
    <source>
        <dbReference type="PROSITE" id="PS51186"/>
    </source>
</evidence>
<dbReference type="CDD" id="cd04301">
    <property type="entry name" value="NAT_SF"/>
    <property type="match status" value="1"/>
</dbReference>
<dbReference type="InterPro" id="IPR000182">
    <property type="entry name" value="GNAT_dom"/>
</dbReference>
<evidence type="ECO:0000313" key="2">
    <source>
        <dbReference type="EMBL" id="SDZ47142.1"/>
    </source>
</evidence>
<protein>
    <submittedName>
        <fullName evidence="2">Acetyltransferase (GNAT) family protein</fullName>
    </submittedName>
</protein>
<dbReference type="STRING" id="137265.SAMN05421684_5410"/>
<gene>
    <name evidence="2" type="ORF">SAMN05421684_5410</name>
</gene>
<dbReference type="EMBL" id="FNQB01000003">
    <property type="protein sequence ID" value="SDZ47142.1"/>
    <property type="molecule type" value="Genomic_DNA"/>
</dbReference>
<dbReference type="Pfam" id="PF00583">
    <property type="entry name" value="Acetyltransf_1"/>
    <property type="match status" value="1"/>
</dbReference>
<accession>A0A1H3TA55</accession>
<reference evidence="3" key="1">
    <citation type="submission" date="2016-10" db="EMBL/GenBank/DDBJ databases">
        <authorList>
            <person name="Varghese N."/>
            <person name="Submissions S."/>
        </authorList>
    </citation>
    <scope>NUCLEOTIDE SEQUENCE [LARGE SCALE GENOMIC DNA]</scope>
    <source>
        <strain evidence="3">DSM 44718</strain>
    </source>
</reference>